<dbReference type="EMBL" id="CP039964">
    <property type="protein sequence ID" value="QCO54566.1"/>
    <property type="molecule type" value="Genomic_DNA"/>
</dbReference>
<dbReference type="InterPro" id="IPR036237">
    <property type="entry name" value="Xyl_isomerase-like_sf"/>
</dbReference>
<dbReference type="Proteomes" id="UP000298631">
    <property type="component" value="Chromosome"/>
</dbReference>
<organism evidence="2 3">
    <name type="scientific">Pseudorhodobacter turbinis</name>
    <dbReference type="NCBI Taxonomy" id="2500533"/>
    <lineage>
        <taxon>Bacteria</taxon>
        <taxon>Pseudomonadati</taxon>
        <taxon>Pseudomonadota</taxon>
        <taxon>Alphaproteobacteria</taxon>
        <taxon>Rhodobacterales</taxon>
        <taxon>Paracoccaceae</taxon>
        <taxon>Pseudorhodobacter</taxon>
    </lineage>
</organism>
<gene>
    <name evidence="2" type="ORF">EOK75_01325</name>
</gene>
<accession>A0A4P8ECQ9</accession>
<dbReference type="InterPro" id="IPR013022">
    <property type="entry name" value="Xyl_isomerase-like_TIM-brl"/>
</dbReference>
<reference evidence="2 3" key="1">
    <citation type="submission" date="2019-05" db="EMBL/GenBank/DDBJ databases">
        <title>Pseudorhodobacter turbinis sp. nov., isolated from the gut of the Korean turban shell.</title>
        <authorList>
            <person name="Jeong Y.-S."/>
            <person name="Kang W.-R."/>
            <person name="Bae J.-W."/>
        </authorList>
    </citation>
    <scope>NUCLEOTIDE SEQUENCE [LARGE SCALE GENOMIC DNA]</scope>
    <source>
        <strain evidence="2 3">S12M18</strain>
    </source>
</reference>
<proteinExistence type="predicted"/>
<evidence type="ECO:0000313" key="3">
    <source>
        <dbReference type="Proteomes" id="UP000298631"/>
    </source>
</evidence>
<dbReference type="Gene3D" id="3.20.20.150">
    <property type="entry name" value="Divalent-metal-dependent TIM barrel enzymes"/>
    <property type="match status" value="1"/>
</dbReference>
<protein>
    <submittedName>
        <fullName evidence="2">Sugar phosphate isomerase/epimerase</fullName>
    </submittedName>
</protein>
<sequence length="274" mass="30692">MTDLPLLGAAIPNDALETLQGFILEENRDLEIQDFIDCDLLNGDWKTVADRTRSLLAGYSGRLGIHGPFWGLNIASPDSEMRALNRRKHLQGIEVCEYLGATQMVIHSPYTTWSFNNLDNAPDRKEYDRLLENCHDTMAAVVKRAEDCGVTMVIENIEDIDPDIRCILADNFNSPAMAVSIDTGHAHYAHGTNGAPPVDYYVRRAGNHLQHIHLQDADGYADRHWAIGEGTIRWPSVFRALSEFNSQPRLILELRDKANILPSVAYLKSLGLAR</sequence>
<dbReference type="PANTHER" id="PTHR12110:SF53">
    <property type="entry name" value="BLR5974 PROTEIN"/>
    <property type="match status" value="1"/>
</dbReference>
<dbReference type="OrthoDB" id="7245925at2"/>
<name>A0A4P8ECQ9_9RHOB</name>
<dbReference type="SUPFAM" id="SSF51658">
    <property type="entry name" value="Xylose isomerase-like"/>
    <property type="match status" value="1"/>
</dbReference>
<dbReference type="GO" id="GO:0016853">
    <property type="term" value="F:isomerase activity"/>
    <property type="evidence" value="ECO:0007669"/>
    <property type="project" value="UniProtKB-KW"/>
</dbReference>
<evidence type="ECO:0000259" key="1">
    <source>
        <dbReference type="Pfam" id="PF01261"/>
    </source>
</evidence>
<dbReference type="InterPro" id="IPR050312">
    <property type="entry name" value="IolE/XylAMocC-like"/>
</dbReference>
<dbReference type="RefSeq" id="WP_137192246.1">
    <property type="nucleotide sequence ID" value="NZ_CP039964.1"/>
</dbReference>
<keyword evidence="2" id="KW-0413">Isomerase</keyword>
<dbReference type="PANTHER" id="PTHR12110">
    <property type="entry name" value="HYDROXYPYRUVATE ISOMERASE"/>
    <property type="match status" value="1"/>
</dbReference>
<dbReference type="Pfam" id="PF01261">
    <property type="entry name" value="AP_endonuc_2"/>
    <property type="match status" value="1"/>
</dbReference>
<dbReference type="AlphaFoldDB" id="A0A4P8ECQ9"/>
<feature type="domain" description="Xylose isomerase-like TIM barrel" evidence="1">
    <location>
        <begin position="49"/>
        <end position="268"/>
    </location>
</feature>
<dbReference type="KEGG" id="pseb:EOK75_01325"/>
<evidence type="ECO:0000313" key="2">
    <source>
        <dbReference type="EMBL" id="QCO54566.1"/>
    </source>
</evidence>
<keyword evidence="3" id="KW-1185">Reference proteome</keyword>